<dbReference type="EMBL" id="PVXO01000071">
    <property type="protein sequence ID" value="PRR76925.1"/>
    <property type="molecule type" value="Genomic_DNA"/>
</dbReference>
<keyword evidence="3" id="KW-1185">Reference proteome</keyword>
<organism evidence="2 3">
    <name type="scientific">Clostridium liquoris</name>
    <dbReference type="NCBI Taxonomy" id="1289519"/>
    <lineage>
        <taxon>Bacteria</taxon>
        <taxon>Bacillati</taxon>
        <taxon>Bacillota</taxon>
        <taxon>Clostridia</taxon>
        <taxon>Eubacteriales</taxon>
        <taxon>Clostridiaceae</taxon>
        <taxon>Clostridium</taxon>
    </lineage>
</organism>
<accession>A0A2T0B078</accession>
<dbReference type="InterPro" id="IPR006675">
    <property type="entry name" value="HDIG_dom"/>
</dbReference>
<dbReference type="Proteomes" id="UP000239706">
    <property type="component" value="Unassembled WGS sequence"/>
</dbReference>
<dbReference type="InterPro" id="IPR006674">
    <property type="entry name" value="HD_domain"/>
</dbReference>
<dbReference type="OrthoDB" id="68032at2"/>
<evidence type="ECO:0000259" key="1">
    <source>
        <dbReference type="Pfam" id="PF01966"/>
    </source>
</evidence>
<dbReference type="Pfam" id="PF01966">
    <property type="entry name" value="HD"/>
    <property type="match status" value="1"/>
</dbReference>
<gene>
    <name evidence="2" type="ORF">CLLI_26590</name>
</gene>
<reference evidence="2 3" key="1">
    <citation type="submission" date="2018-03" db="EMBL/GenBank/DDBJ databases">
        <title>Genome sequence of Clostridium liquoris DSM 100320.</title>
        <authorList>
            <person name="Poehlein A."/>
            <person name="Daniel R."/>
        </authorList>
    </citation>
    <scope>NUCLEOTIDE SEQUENCE [LARGE SCALE GENOMIC DNA]</scope>
    <source>
        <strain evidence="2 3">DSM 100320</strain>
    </source>
</reference>
<dbReference type="SUPFAM" id="SSF109604">
    <property type="entry name" value="HD-domain/PDEase-like"/>
    <property type="match status" value="1"/>
</dbReference>
<sequence>MSKHRIKQFYLCITDKMGSKDKAFVEKYLNDYEEKLFNKLSVKEQKHCVRVAYDVEEICKNNKENLDKSKLIKAALLHDIGKITFKLTIIDKSILVILDNLSKGRIKKFSNLKKIDTYYNHGEKGYDILKSKGYDESFLYLIKNHHNKNIVSNKELNILRFCDDKN</sequence>
<dbReference type="AlphaFoldDB" id="A0A2T0B078"/>
<evidence type="ECO:0000313" key="3">
    <source>
        <dbReference type="Proteomes" id="UP000239706"/>
    </source>
</evidence>
<feature type="domain" description="HD" evidence="1">
    <location>
        <begin position="46"/>
        <end position="163"/>
    </location>
</feature>
<dbReference type="NCBIfam" id="TIGR00277">
    <property type="entry name" value="HDIG"/>
    <property type="match status" value="1"/>
</dbReference>
<dbReference type="CDD" id="cd00077">
    <property type="entry name" value="HDc"/>
    <property type="match status" value="1"/>
</dbReference>
<name>A0A2T0B078_9CLOT</name>
<evidence type="ECO:0000313" key="2">
    <source>
        <dbReference type="EMBL" id="PRR76925.1"/>
    </source>
</evidence>
<comment type="caution">
    <text evidence="2">The sequence shown here is derived from an EMBL/GenBank/DDBJ whole genome shotgun (WGS) entry which is preliminary data.</text>
</comment>
<protein>
    <submittedName>
        <fullName evidence="2">HD domain protein</fullName>
    </submittedName>
</protein>
<dbReference type="Gene3D" id="1.10.3210.10">
    <property type="entry name" value="Hypothetical protein af1432"/>
    <property type="match status" value="1"/>
</dbReference>
<dbReference type="RefSeq" id="WP_106064689.1">
    <property type="nucleotide sequence ID" value="NZ_PVXO01000071.1"/>
</dbReference>
<dbReference type="InterPro" id="IPR003607">
    <property type="entry name" value="HD/PDEase_dom"/>
</dbReference>
<proteinExistence type="predicted"/>